<dbReference type="Proteomes" id="UP000887566">
    <property type="component" value="Unplaced"/>
</dbReference>
<evidence type="ECO:0000256" key="1">
    <source>
        <dbReference type="SAM" id="MobiDB-lite"/>
    </source>
</evidence>
<accession>A0A914VE91</accession>
<proteinExistence type="predicted"/>
<dbReference type="WBParaSite" id="PSAMB.scaffold1845size27347.g15223.t1">
    <property type="protein sequence ID" value="PSAMB.scaffold1845size27347.g15223.t1"/>
    <property type="gene ID" value="PSAMB.scaffold1845size27347.g15223"/>
</dbReference>
<feature type="compositionally biased region" description="Polar residues" evidence="1">
    <location>
        <begin position="76"/>
        <end position="88"/>
    </location>
</feature>
<sequence>MRRSLSSDFSGAPPDVRRSSSCSMCVTLSRFTLRAALLRSVLPPLPLRSDVGSKERLRARPSDLIYRLRMLDSLASSLPPSQSGTSPPLSCPRGSSAPRGPPTLLPHFTITPLVFSLSVRPLNT</sequence>
<evidence type="ECO:0000313" key="2">
    <source>
        <dbReference type="Proteomes" id="UP000887566"/>
    </source>
</evidence>
<keyword evidence="2" id="KW-1185">Reference proteome</keyword>
<protein>
    <submittedName>
        <fullName evidence="3">Uncharacterized protein</fullName>
    </submittedName>
</protein>
<organism evidence="2 3">
    <name type="scientific">Plectus sambesii</name>
    <dbReference type="NCBI Taxonomy" id="2011161"/>
    <lineage>
        <taxon>Eukaryota</taxon>
        <taxon>Metazoa</taxon>
        <taxon>Ecdysozoa</taxon>
        <taxon>Nematoda</taxon>
        <taxon>Chromadorea</taxon>
        <taxon>Plectida</taxon>
        <taxon>Plectina</taxon>
        <taxon>Plectoidea</taxon>
        <taxon>Plectidae</taxon>
        <taxon>Plectus</taxon>
    </lineage>
</organism>
<dbReference type="AlphaFoldDB" id="A0A914VE91"/>
<evidence type="ECO:0000313" key="3">
    <source>
        <dbReference type="WBParaSite" id="PSAMB.scaffold1845size27347.g15223.t1"/>
    </source>
</evidence>
<feature type="region of interest" description="Disordered" evidence="1">
    <location>
        <begin position="1"/>
        <end position="21"/>
    </location>
</feature>
<feature type="region of interest" description="Disordered" evidence="1">
    <location>
        <begin position="76"/>
        <end position="103"/>
    </location>
</feature>
<reference evidence="3" key="1">
    <citation type="submission" date="2022-11" db="UniProtKB">
        <authorList>
            <consortium name="WormBaseParasite"/>
        </authorList>
    </citation>
    <scope>IDENTIFICATION</scope>
</reference>
<name>A0A914VE91_9BILA</name>